<evidence type="ECO:0000313" key="12">
    <source>
        <dbReference type="EMBL" id="KAG7313577.1"/>
    </source>
</evidence>
<dbReference type="SMR" id="B5MEK0"/>
<organism evidence="11">
    <name type="scientific">Plutella xylostella</name>
    <name type="common">Diamondback moth</name>
    <name type="synonym">Plutella maculipennis</name>
    <dbReference type="NCBI Taxonomy" id="51655"/>
    <lineage>
        <taxon>Eukaryota</taxon>
        <taxon>Metazoa</taxon>
        <taxon>Ecdysozoa</taxon>
        <taxon>Arthropoda</taxon>
        <taxon>Hexapoda</taxon>
        <taxon>Insecta</taxon>
        <taxon>Pterygota</taxon>
        <taxon>Neoptera</taxon>
        <taxon>Endopterygota</taxon>
        <taxon>Lepidoptera</taxon>
        <taxon>Glossata</taxon>
        <taxon>Ditrysia</taxon>
        <taxon>Yponomeutoidea</taxon>
        <taxon>Plutellidae</taxon>
        <taxon>Plutella</taxon>
    </lineage>
</organism>
<evidence type="ECO:0000256" key="3">
    <source>
        <dbReference type="ARBA" id="ARBA00022606"/>
    </source>
</evidence>
<gene>
    <name evidence="11" type="primary">PxOR1</name>
    <name evidence="12" type="ORF">JYU34_000728</name>
</gene>
<dbReference type="EMBL" id="AB263116">
    <property type="protein sequence ID" value="BAG71420.1"/>
    <property type="molecule type" value="mRNA"/>
</dbReference>
<dbReference type="GO" id="GO:0005886">
    <property type="term" value="C:plasma membrane"/>
    <property type="evidence" value="ECO:0007669"/>
    <property type="project" value="UniProtKB-SubCell"/>
</dbReference>
<protein>
    <recommendedName>
        <fullName evidence="10">Odorant receptor</fullName>
    </recommendedName>
</protein>
<keyword evidence="8 10" id="KW-0675">Receptor</keyword>
<dbReference type="Pfam" id="PF02949">
    <property type="entry name" value="7tm_6"/>
    <property type="match status" value="1"/>
</dbReference>
<dbReference type="GO" id="GO:0004984">
    <property type="term" value="F:olfactory receptor activity"/>
    <property type="evidence" value="ECO:0007669"/>
    <property type="project" value="InterPro"/>
</dbReference>
<dbReference type="PANTHER" id="PTHR21137">
    <property type="entry name" value="ODORANT RECEPTOR"/>
    <property type="match status" value="1"/>
</dbReference>
<feature type="transmembrane region" description="Helical" evidence="10">
    <location>
        <begin position="82"/>
        <end position="100"/>
    </location>
</feature>
<dbReference type="PANTHER" id="PTHR21137:SF35">
    <property type="entry name" value="ODORANT RECEPTOR 19A-RELATED"/>
    <property type="match status" value="1"/>
</dbReference>
<accession>B5MEK0</accession>
<evidence type="ECO:0000313" key="11">
    <source>
        <dbReference type="EMBL" id="BAG71420.1"/>
    </source>
</evidence>
<evidence type="ECO:0000256" key="7">
    <source>
        <dbReference type="ARBA" id="ARBA00023136"/>
    </source>
</evidence>
<feature type="transmembrane region" description="Helical" evidence="10">
    <location>
        <begin position="210"/>
        <end position="235"/>
    </location>
</feature>
<evidence type="ECO:0000256" key="1">
    <source>
        <dbReference type="ARBA" id="ARBA00004651"/>
    </source>
</evidence>
<name>B5MEK0_PLUXY</name>
<keyword evidence="3 10" id="KW-0716">Sensory transduction</keyword>
<evidence type="ECO:0000256" key="9">
    <source>
        <dbReference type="ARBA" id="ARBA00023224"/>
    </source>
</evidence>
<keyword evidence="2" id="KW-1003">Cell membrane</keyword>
<evidence type="ECO:0000313" key="13">
    <source>
        <dbReference type="Proteomes" id="UP000823941"/>
    </source>
</evidence>
<proteinExistence type="evidence at transcript level"/>
<dbReference type="RefSeq" id="NP_001296020.1">
    <property type="nucleotide sequence ID" value="NM_001309091.1"/>
</dbReference>
<reference evidence="12 13" key="2">
    <citation type="submission" date="2021-06" db="EMBL/GenBank/DDBJ databases">
        <title>A haploid diamondback moth (Plutella xylostella L.) genome assembly resolves 31 chromosomes and identifies a diamide resistance mutation.</title>
        <authorList>
            <person name="Ward C.M."/>
            <person name="Perry K.D."/>
            <person name="Baker G."/>
            <person name="Powis K."/>
            <person name="Heckel D.G."/>
            <person name="Baxter S.W."/>
        </authorList>
    </citation>
    <scope>NUCLEOTIDE SEQUENCE [LARGE SCALE GENOMIC DNA]</scope>
    <source>
        <strain evidence="12 13">LV</strain>
        <tissue evidence="12">Single pupa</tissue>
    </source>
</reference>
<feature type="transmembrane region" description="Helical" evidence="10">
    <location>
        <begin position="139"/>
        <end position="160"/>
    </location>
</feature>
<evidence type="ECO:0000256" key="6">
    <source>
        <dbReference type="ARBA" id="ARBA00022989"/>
    </source>
</evidence>
<keyword evidence="6 10" id="KW-1133">Transmembrane helix</keyword>
<comment type="subcellular location">
    <subcellularLocation>
        <location evidence="1 10">Cell membrane</location>
        <topology evidence="1 10">Multi-pass membrane protein</topology>
    </subcellularLocation>
</comment>
<evidence type="ECO:0000256" key="2">
    <source>
        <dbReference type="ARBA" id="ARBA00022475"/>
    </source>
</evidence>
<dbReference type="EMBL" id="JAHIBW010000001">
    <property type="protein sequence ID" value="KAG7313577.1"/>
    <property type="molecule type" value="Genomic_DNA"/>
</dbReference>
<dbReference type="GO" id="GO:0007165">
    <property type="term" value="P:signal transduction"/>
    <property type="evidence" value="ECO:0007669"/>
    <property type="project" value="UniProtKB-KW"/>
</dbReference>
<keyword evidence="13" id="KW-1185">Reference proteome</keyword>
<dbReference type="AlphaFoldDB" id="B5MEK0"/>
<dbReference type="Proteomes" id="UP000823941">
    <property type="component" value="Chromosome 1"/>
</dbReference>
<keyword evidence="4 10" id="KW-0812">Transmembrane</keyword>
<comment type="caution">
    <text evidence="10">Lacks conserved residue(s) required for the propagation of feature annotation.</text>
</comment>
<evidence type="ECO:0000256" key="5">
    <source>
        <dbReference type="ARBA" id="ARBA00022725"/>
    </source>
</evidence>
<dbReference type="GeneID" id="105391695"/>
<dbReference type="InterPro" id="IPR004117">
    <property type="entry name" value="7tm6_olfct_rcpt"/>
</dbReference>
<keyword evidence="9 10" id="KW-0807">Transducer</keyword>
<dbReference type="OrthoDB" id="7475020at2759"/>
<keyword evidence="5 10" id="KW-0552">Olfaction</keyword>
<reference evidence="11" key="1">
    <citation type="journal article" date="2008" name="Eur. J. Neurosci.">
        <title>Identification of receptors of main sex-pheromone components of three Lepidopteran species.</title>
        <authorList>
            <person name="Mitsuno H."/>
            <person name="Sakurai T."/>
            <person name="Murai M."/>
            <person name="Yasuda T."/>
            <person name="Kugimiya S."/>
            <person name="Ozawa R."/>
            <person name="Toyohara H."/>
            <person name="Takabayashi J."/>
            <person name="Miyoshi H."/>
            <person name="Nishioka T."/>
        </authorList>
    </citation>
    <scope>NUCLEOTIDE SEQUENCE</scope>
</reference>
<evidence type="ECO:0000256" key="8">
    <source>
        <dbReference type="ARBA" id="ARBA00023170"/>
    </source>
</evidence>
<comment type="similarity">
    <text evidence="10">Belongs to the insect chemoreceptor superfamily. Heteromeric odorant receptor channel (TC 1.A.69) family.</text>
</comment>
<dbReference type="GO" id="GO:0005549">
    <property type="term" value="F:odorant binding"/>
    <property type="evidence" value="ECO:0007669"/>
    <property type="project" value="InterPro"/>
</dbReference>
<keyword evidence="7 10" id="KW-0472">Membrane</keyword>
<evidence type="ECO:0000256" key="4">
    <source>
        <dbReference type="ARBA" id="ARBA00022692"/>
    </source>
</evidence>
<sequence>MRVFFLTDGSDLEGVEKLEDIKHIKVVKWTLTSLSSWPHPPHRRRRAYVEQFFLNLQSFLCIPFIVIYLLRNTGKKDFFRMGHVWITFFMNIVASTRLLLPLTKNYQTLTKSFIEELHLFYHRHTSEYSMKIHLEIHKLSHFFTMYLTGMMVGGIVLFNATPLANNIFSGAFKKDKPPDLEFEHAVYYGLPFDSETKYSGYIPVFLYNWFISYFCSSCFCIYDLILSLLIFHLWGHLKILNYNMRTFPRPGCVAPHIKDTSRLRYDDEEMVIVGRMLREQIDYHRFISDFSDRMSATFGPMLAIYYSFHQVSGCLLLLECSQLDADALIRYGPLTVILFQQLIQLSIVFELIGSSSEKLKDSVYSMPWECLDDKNRKILLLFLKKVQTPIHLKAMGIADIGVQTMAGIIKTSLSYFAFLRSK</sequence>
<evidence type="ECO:0000256" key="10">
    <source>
        <dbReference type="RuleBase" id="RU351113"/>
    </source>
</evidence>
<feature type="transmembrane region" description="Helical" evidence="10">
    <location>
        <begin position="52"/>
        <end position="70"/>
    </location>
</feature>